<evidence type="ECO:0000313" key="11">
    <source>
        <dbReference type="EMBL" id="MBI2096580.1"/>
    </source>
</evidence>
<evidence type="ECO:0000256" key="4">
    <source>
        <dbReference type="ARBA" id="ARBA00022980"/>
    </source>
</evidence>
<comment type="function">
    <text evidence="6 8">Binds the lower part of the 30S subunit head. Binds mRNA in the 70S ribosome, positioning it for translation.</text>
</comment>
<evidence type="ECO:0000256" key="5">
    <source>
        <dbReference type="ARBA" id="ARBA00023274"/>
    </source>
</evidence>
<dbReference type="PROSITE" id="PS00548">
    <property type="entry name" value="RIBOSOMAL_S3"/>
    <property type="match status" value="1"/>
</dbReference>
<evidence type="ECO:0000256" key="8">
    <source>
        <dbReference type="HAMAP-Rule" id="MF_01309"/>
    </source>
</evidence>
<dbReference type="GO" id="GO:0003735">
    <property type="term" value="F:structural constituent of ribosome"/>
    <property type="evidence" value="ECO:0007669"/>
    <property type="project" value="InterPro"/>
</dbReference>
<dbReference type="Gene3D" id="3.30.1140.32">
    <property type="entry name" value="Ribosomal protein S3, C-terminal domain"/>
    <property type="match status" value="1"/>
</dbReference>
<proteinExistence type="inferred from homology"/>
<evidence type="ECO:0000259" key="10">
    <source>
        <dbReference type="PROSITE" id="PS50823"/>
    </source>
</evidence>
<dbReference type="Pfam" id="PF00189">
    <property type="entry name" value="Ribosomal_S3_C"/>
    <property type="match status" value="1"/>
</dbReference>
<gene>
    <name evidence="8 11" type="primary">rpsC</name>
    <name evidence="11" type="ORF">HYT40_00240</name>
</gene>
<dbReference type="GO" id="GO:0022627">
    <property type="term" value="C:cytosolic small ribosomal subunit"/>
    <property type="evidence" value="ECO:0007669"/>
    <property type="project" value="TreeGrafter"/>
</dbReference>
<keyword evidence="5 8" id="KW-0687">Ribonucleoprotein</keyword>
<dbReference type="InterPro" id="IPR004044">
    <property type="entry name" value="KH_dom_type_2"/>
</dbReference>
<dbReference type="InterPro" id="IPR057258">
    <property type="entry name" value="Ribosomal_uS3"/>
</dbReference>
<organism evidence="11 12">
    <name type="scientific">Candidatus Sungiibacteriota bacterium</name>
    <dbReference type="NCBI Taxonomy" id="2750080"/>
    <lineage>
        <taxon>Bacteria</taxon>
        <taxon>Candidatus Sungiibacteriota</taxon>
    </lineage>
</organism>
<evidence type="ECO:0000256" key="2">
    <source>
        <dbReference type="ARBA" id="ARBA00022730"/>
    </source>
</evidence>
<dbReference type="InterPro" id="IPR005704">
    <property type="entry name" value="Ribosomal_uS3_bac-typ"/>
</dbReference>
<dbReference type="HAMAP" id="MF_01309_B">
    <property type="entry name" value="Ribosomal_uS3_B"/>
    <property type="match status" value="1"/>
</dbReference>
<dbReference type="InterPro" id="IPR001351">
    <property type="entry name" value="Ribosomal_uS3_C"/>
</dbReference>
<dbReference type="SUPFAM" id="SSF54814">
    <property type="entry name" value="Prokaryotic type KH domain (KH-domain type II)"/>
    <property type="match status" value="1"/>
</dbReference>
<comment type="similarity">
    <text evidence="1 8 9">Belongs to the universal ribosomal protein uS3 family.</text>
</comment>
<dbReference type="FunFam" id="3.30.300.20:FF:000001">
    <property type="entry name" value="30S ribosomal protein S3"/>
    <property type="match status" value="1"/>
</dbReference>
<dbReference type="SUPFAM" id="SSF54821">
    <property type="entry name" value="Ribosomal protein S3 C-terminal domain"/>
    <property type="match status" value="1"/>
</dbReference>
<sequence length="228" mass="26452">MTHRVHPYVFRLGINTTWKSRWFNAKKYREYLREDTLVREWLTKKLRQAHIDAIDIERSPTAMNVIIRTARPGILIGRGGEGAEKLKQEIQKKLRQWALKNAKAEKRDLKLTIEDVKSPETRAAIVAQMVADELEKRIPFRRVLKQTIEKVMQAKGVEGIKIAIAGRLDGAEMARYEWLKRGRIPLQTLRASIDYAHKEAYTTYGVIGIKVWVYKGEVFEGQPTDPDR</sequence>
<evidence type="ECO:0000256" key="9">
    <source>
        <dbReference type="RuleBase" id="RU003624"/>
    </source>
</evidence>
<dbReference type="InterPro" id="IPR015946">
    <property type="entry name" value="KH_dom-like_a/b"/>
</dbReference>
<dbReference type="InterPro" id="IPR004087">
    <property type="entry name" value="KH_dom"/>
</dbReference>
<dbReference type="PANTHER" id="PTHR11760">
    <property type="entry name" value="30S/40S RIBOSOMAL PROTEIN S3"/>
    <property type="match status" value="1"/>
</dbReference>
<dbReference type="GO" id="GO:0019843">
    <property type="term" value="F:rRNA binding"/>
    <property type="evidence" value="ECO:0007669"/>
    <property type="project" value="UniProtKB-UniRule"/>
</dbReference>
<dbReference type="Proteomes" id="UP000724148">
    <property type="component" value="Unassembled WGS sequence"/>
</dbReference>
<dbReference type="EMBL" id="JACOZA010000003">
    <property type="protein sequence ID" value="MBI2096580.1"/>
    <property type="molecule type" value="Genomic_DNA"/>
</dbReference>
<dbReference type="InterPro" id="IPR018280">
    <property type="entry name" value="Ribosomal_uS3_CS"/>
</dbReference>
<dbReference type="GO" id="GO:0003729">
    <property type="term" value="F:mRNA binding"/>
    <property type="evidence" value="ECO:0007669"/>
    <property type="project" value="UniProtKB-UniRule"/>
</dbReference>
<dbReference type="SMART" id="SM00322">
    <property type="entry name" value="KH"/>
    <property type="match status" value="1"/>
</dbReference>
<dbReference type="InterPro" id="IPR009019">
    <property type="entry name" value="KH_sf_prok-type"/>
</dbReference>
<evidence type="ECO:0000313" key="12">
    <source>
        <dbReference type="Proteomes" id="UP000724148"/>
    </source>
</evidence>
<accession>A0A931WP57</accession>
<feature type="domain" description="KH type-2" evidence="10">
    <location>
        <begin position="38"/>
        <end position="117"/>
    </location>
</feature>
<name>A0A931WP57_9BACT</name>
<evidence type="ECO:0000256" key="6">
    <source>
        <dbReference type="ARBA" id="ARBA00024998"/>
    </source>
</evidence>
<dbReference type="PANTHER" id="PTHR11760:SF19">
    <property type="entry name" value="SMALL RIBOSOMAL SUBUNIT PROTEIN US3C"/>
    <property type="match status" value="1"/>
</dbReference>
<keyword evidence="2 8" id="KW-0699">rRNA-binding</keyword>
<evidence type="ECO:0000256" key="7">
    <source>
        <dbReference type="ARBA" id="ARBA00035257"/>
    </source>
</evidence>
<comment type="subunit">
    <text evidence="8">Part of the 30S ribosomal subunit. Forms a tight complex with proteins S10 and S14.</text>
</comment>
<dbReference type="Gene3D" id="3.30.300.20">
    <property type="match status" value="1"/>
</dbReference>
<protein>
    <recommendedName>
        <fullName evidence="7 8">Small ribosomal subunit protein uS3</fullName>
    </recommendedName>
</protein>
<dbReference type="AlphaFoldDB" id="A0A931WP57"/>
<keyword evidence="4 8" id="KW-0689">Ribosomal protein</keyword>
<comment type="caution">
    <text evidence="11">The sequence shown here is derived from an EMBL/GenBank/DDBJ whole genome shotgun (WGS) entry which is preliminary data.</text>
</comment>
<reference evidence="11" key="1">
    <citation type="submission" date="2020-07" db="EMBL/GenBank/DDBJ databases">
        <title>Huge and variable diversity of episymbiotic CPR bacteria and DPANN archaea in groundwater ecosystems.</title>
        <authorList>
            <person name="He C.Y."/>
            <person name="Keren R."/>
            <person name="Whittaker M."/>
            <person name="Farag I.F."/>
            <person name="Doudna J."/>
            <person name="Cate J.H.D."/>
            <person name="Banfield J.F."/>
        </authorList>
    </citation>
    <scope>NUCLEOTIDE SEQUENCE</scope>
    <source>
        <strain evidence="11">NC_groundwater_193_Ag_S-0.1um_51_7</strain>
    </source>
</reference>
<dbReference type="NCBIfam" id="TIGR01009">
    <property type="entry name" value="rpsC_bact"/>
    <property type="match status" value="1"/>
</dbReference>
<keyword evidence="3 8" id="KW-0694">RNA-binding</keyword>
<evidence type="ECO:0000256" key="3">
    <source>
        <dbReference type="ARBA" id="ARBA00022884"/>
    </source>
</evidence>
<dbReference type="PROSITE" id="PS50823">
    <property type="entry name" value="KH_TYPE_2"/>
    <property type="match status" value="1"/>
</dbReference>
<dbReference type="Pfam" id="PF07650">
    <property type="entry name" value="KH_2"/>
    <property type="match status" value="1"/>
</dbReference>
<dbReference type="InterPro" id="IPR036419">
    <property type="entry name" value="Ribosomal_S3_C_sf"/>
</dbReference>
<dbReference type="GO" id="GO:0006412">
    <property type="term" value="P:translation"/>
    <property type="evidence" value="ECO:0007669"/>
    <property type="project" value="UniProtKB-UniRule"/>
</dbReference>
<dbReference type="CDD" id="cd02412">
    <property type="entry name" value="KH-II_30S_S3"/>
    <property type="match status" value="1"/>
</dbReference>
<evidence type="ECO:0000256" key="1">
    <source>
        <dbReference type="ARBA" id="ARBA00010761"/>
    </source>
</evidence>